<dbReference type="InterPro" id="IPR042197">
    <property type="entry name" value="Apaf_helical"/>
</dbReference>
<dbReference type="GeneID" id="113854373"/>
<dbReference type="RefSeq" id="XP_027341130.1">
    <property type="nucleotide sequence ID" value="XM_027485329.1"/>
</dbReference>
<organism evidence="8 9">
    <name type="scientific">Abrus precatorius</name>
    <name type="common">Indian licorice</name>
    <name type="synonym">Glycine abrus</name>
    <dbReference type="NCBI Taxonomy" id="3816"/>
    <lineage>
        <taxon>Eukaryota</taxon>
        <taxon>Viridiplantae</taxon>
        <taxon>Streptophyta</taxon>
        <taxon>Embryophyta</taxon>
        <taxon>Tracheophyta</taxon>
        <taxon>Spermatophyta</taxon>
        <taxon>Magnoliopsida</taxon>
        <taxon>eudicotyledons</taxon>
        <taxon>Gunneridae</taxon>
        <taxon>Pentapetalae</taxon>
        <taxon>rosids</taxon>
        <taxon>fabids</taxon>
        <taxon>Fabales</taxon>
        <taxon>Fabaceae</taxon>
        <taxon>Papilionoideae</taxon>
        <taxon>50 kb inversion clade</taxon>
        <taxon>NPAAA clade</taxon>
        <taxon>indigoferoid/millettioid clade</taxon>
        <taxon>Abreae</taxon>
        <taxon>Abrus</taxon>
    </lineage>
</organism>
<evidence type="ECO:0000256" key="1">
    <source>
        <dbReference type="ARBA" id="ARBA00022737"/>
    </source>
</evidence>
<dbReference type="InterPro" id="IPR058922">
    <property type="entry name" value="WHD_DRP"/>
</dbReference>
<evidence type="ECO:0000259" key="5">
    <source>
        <dbReference type="Pfam" id="PF18052"/>
    </source>
</evidence>
<reference evidence="8" key="1">
    <citation type="journal article" date="2019" name="Toxins">
        <title>Detection of Abrin-Like and Prepropulchellin-Like Toxin Genes and Transcripts Using Whole Genome Sequencing and Full-Length Transcript Sequencing of Abrus precatorius.</title>
        <authorList>
            <person name="Hovde B.T."/>
            <person name="Daligault H.E."/>
            <person name="Hanschen E.R."/>
            <person name="Kunde Y.A."/>
            <person name="Johnson M.B."/>
            <person name="Starkenburg S.R."/>
            <person name="Johnson S.L."/>
        </authorList>
    </citation>
    <scope>NUCLEOTIDE SEQUENCE [LARGE SCALE GENOMIC DNA]</scope>
</reference>
<dbReference type="Gene3D" id="3.80.10.10">
    <property type="entry name" value="Ribonuclease Inhibitor"/>
    <property type="match status" value="1"/>
</dbReference>
<accession>A0A8B8KBI1</accession>
<dbReference type="FunFam" id="3.40.50.300:FF:001091">
    <property type="entry name" value="Probable disease resistance protein At1g61300"/>
    <property type="match status" value="1"/>
</dbReference>
<evidence type="ECO:0000256" key="3">
    <source>
        <dbReference type="ARBA" id="ARBA00022821"/>
    </source>
</evidence>
<dbReference type="GO" id="GO:0098542">
    <property type="term" value="P:defense response to other organism"/>
    <property type="evidence" value="ECO:0007669"/>
    <property type="project" value="TreeGrafter"/>
</dbReference>
<dbReference type="Gene3D" id="1.20.5.4130">
    <property type="match status" value="1"/>
</dbReference>
<reference evidence="9" key="2">
    <citation type="submission" date="2025-08" db="UniProtKB">
        <authorList>
            <consortium name="RefSeq"/>
        </authorList>
    </citation>
    <scope>IDENTIFICATION</scope>
    <source>
        <tissue evidence="9">Young leaves</tissue>
    </source>
</reference>
<evidence type="ECO:0000256" key="2">
    <source>
        <dbReference type="ARBA" id="ARBA00022741"/>
    </source>
</evidence>
<evidence type="ECO:0000313" key="9">
    <source>
        <dbReference type="RefSeq" id="XP_027341130.1"/>
    </source>
</evidence>
<feature type="domain" description="NB-ARC" evidence="4">
    <location>
        <begin position="184"/>
        <end position="359"/>
    </location>
</feature>
<dbReference type="Pfam" id="PF23559">
    <property type="entry name" value="WHD_DRP"/>
    <property type="match status" value="1"/>
</dbReference>
<dbReference type="SUPFAM" id="SSF52540">
    <property type="entry name" value="P-loop containing nucleoside triphosphate hydrolases"/>
    <property type="match status" value="1"/>
</dbReference>
<dbReference type="Pfam" id="PF18052">
    <property type="entry name" value="Rx_N"/>
    <property type="match status" value="1"/>
</dbReference>
<dbReference type="InterPro" id="IPR027417">
    <property type="entry name" value="P-loop_NTPase"/>
</dbReference>
<dbReference type="FunFam" id="1.10.10.10:FF:000322">
    <property type="entry name" value="Probable disease resistance protein At1g63360"/>
    <property type="match status" value="1"/>
</dbReference>
<keyword evidence="2" id="KW-0547">Nucleotide-binding</keyword>
<dbReference type="GO" id="GO:0043531">
    <property type="term" value="F:ADP binding"/>
    <property type="evidence" value="ECO:0007669"/>
    <property type="project" value="InterPro"/>
</dbReference>
<dbReference type="InterPro" id="IPR002182">
    <property type="entry name" value="NB-ARC"/>
</dbReference>
<dbReference type="PANTHER" id="PTHR23155">
    <property type="entry name" value="DISEASE RESISTANCE PROTEIN RP"/>
    <property type="match status" value="1"/>
</dbReference>
<gene>
    <name evidence="9" type="primary">LOC113854373</name>
</gene>
<dbReference type="Gene3D" id="3.40.50.300">
    <property type="entry name" value="P-loop containing nucleotide triphosphate hydrolases"/>
    <property type="match status" value="1"/>
</dbReference>
<dbReference type="KEGG" id="aprc:113854373"/>
<evidence type="ECO:0000259" key="6">
    <source>
        <dbReference type="Pfam" id="PF23559"/>
    </source>
</evidence>
<evidence type="ECO:0000313" key="8">
    <source>
        <dbReference type="Proteomes" id="UP000694853"/>
    </source>
</evidence>
<dbReference type="CDD" id="cd14798">
    <property type="entry name" value="RX-CC_like"/>
    <property type="match status" value="1"/>
</dbReference>
<dbReference type="Proteomes" id="UP000694853">
    <property type="component" value="Unplaced"/>
</dbReference>
<dbReference type="InterPro" id="IPR044974">
    <property type="entry name" value="Disease_R_plants"/>
</dbReference>
<proteinExistence type="predicted"/>
<dbReference type="InterPro" id="IPR032675">
    <property type="entry name" value="LRR_dom_sf"/>
</dbReference>
<evidence type="ECO:0000259" key="4">
    <source>
        <dbReference type="Pfam" id="PF00931"/>
    </source>
</evidence>
<dbReference type="AlphaFoldDB" id="A0A8B8KBI1"/>
<dbReference type="InterPro" id="IPR041118">
    <property type="entry name" value="Rx_N"/>
</dbReference>
<dbReference type="InterPro" id="IPR036388">
    <property type="entry name" value="WH-like_DNA-bd_sf"/>
</dbReference>
<feature type="domain" description="Disease resistance R13L4/SHOC-2-like LRR" evidence="7">
    <location>
        <begin position="584"/>
        <end position="886"/>
    </location>
</feature>
<feature type="domain" description="Disease resistance protein winged helix" evidence="6">
    <location>
        <begin position="448"/>
        <end position="519"/>
    </location>
</feature>
<feature type="domain" description="Disease resistance N-terminal" evidence="5">
    <location>
        <begin position="5"/>
        <end position="94"/>
    </location>
</feature>
<evidence type="ECO:0000259" key="7">
    <source>
        <dbReference type="Pfam" id="PF23598"/>
    </source>
</evidence>
<dbReference type="Pfam" id="PF00931">
    <property type="entry name" value="NB-ARC"/>
    <property type="match status" value="1"/>
</dbReference>
<keyword evidence="1" id="KW-0677">Repeat</keyword>
<dbReference type="PANTHER" id="PTHR23155:SF1052">
    <property type="entry name" value="DISEASE RESISTANCE PROTEIN RPM1"/>
    <property type="match status" value="1"/>
</dbReference>
<dbReference type="InterPro" id="IPR055414">
    <property type="entry name" value="LRR_R13L4/SHOC2-like"/>
</dbReference>
<protein>
    <submittedName>
        <fullName evidence="9">Disease resistance protein RPM1-like</fullName>
    </submittedName>
</protein>
<dbReference type="Gene3D" id="1.10.8.430">
    <property type="entry name" value="Helical domain of apoptotic protease-activating factors"/>
    <property type="match status" value="1"/>
</dbReference>
<dbReference type="PRINTS" id="PR00364">
    <property type="entry name" value="DISEASERSIST"/>
</dbReference>
<keyword evidence="8" id="KW-1185">Reference proteome</keyword>
<dbReference type="SUPFAM" id="SSF52058">
    <property type="entry name" value="L domain-like"/>
    <property type="match status" value="1"/>
</dbReference>
<dbReference type="InterPro" id="IPR038005">
    <property type="entry name" value="RX-like_CC"/>
</dbReference>
<sequence>MAEIALSFAREHLLPLFMEVANMLRGVPKEVEDIKDELESIQALINDADKVTEAESEEDKSRDGITKRVKQLREASFCIEDIIDEYIMCEEKESHPGCAAIPCETVDFIKTLILRLQIAYKIQDVKSLVRGIRESSSGRDGMQSQCCLEQRPNSCKGNQNVTWQNLRMAPLYIEETEVVGFEGPRDELIDWLMKGRPERTVISVVGMGGLGKTTLVKNVFYHKEIIRHFDCHAWITVSQSYTVEGLLRDMLHKFYKEKMEVNPHNIAGMDRESLINEVRNYLWQKRYVVLFDDVWNAHFWDEIEFAVVDNKNGSRVLITTRKKDVAVSCRKSSFVQVHELQLLSEEKSLELFYKKAFRYDFDGYCPKQLVDTSFEIVKKCKGLPLAIVAIGGLLSSKDKVALEWEMFSQNLSSELERNSNLTGITKILGLSYDDLPYNLKSCLLYFGMYPEDCKVKSSRLIRQWIAEGFVKHERGKTLEEVAKQYLTELIRRSLVQISSFTIDGKVKGCRVHDLLYEIILRKFEDTGFCQCITEHDKSLPSGIIRRLTIATSSNDLMGSIESSHIRTILIITDKGLSEYILRRILTKYMMLKVLDFENARLYYVPESLGNLIYLKYLSFRNTWVQSLPKSIGKLQNLETLDVRQTRVLEMPREICKLRKLHHLLANIISSIQLKGSLGGMTSLLKIRLLEIDYDGMVIRELGNLKQLRDLRISNFREEHGSTLCSSVNEMQHLEKLYIYTANDEEVIDLHFISSLSTLRKLCLRGKLLKFPNWIPKLENLVKLSLKSSKLIDDPLKSLKDMPNLVFLSMSYHAYEGESLHFQNGGFQKLKELQLRYLYNLNSIFIDKGTLHSLEKLELTEIPQLKRVPFGIQHLEKLEVLNIQIMPTEFEQSITPNGGQDHWIIQHVSRVSIITWASEGHGGNNPHYSSLTEREIIKHPTLEIKGYGTASSLSDLALQYLN</sequence>
<dbReference type="Gene3D" id="1.10.10.10">
    <property type="entry name" value="Winged helix-like DNA-binding domain superfamily/Winged helix DNA-binding domain"/>
    <property type="match status" value="1"/>
</dbReference>
<dbReference type="Pfam" id="PF23598">
    <property type="entry name" value="LRR_14"/>
    <property type="match status" value="1"/>
</dbReference>
<keyword evidence="3" id="KW-0611">Plant defense</keyword>
<name>A0A8B8KBI1_ABRPR</name>
<dbReference type="OrthoDB" id="1414884at2759"/>